<reference evidence="1 2" key="1">
    <citation type="journal article" date="2018" name="PLoS Genet.">
        <title>Population sequencing reveals clonal diversity and ancestral inbreeding in the grapevine cultivar Chardonnay.</title>
        <authorList>
            <person name="Roach M.J."/>
            <person name="Johnson D.L."/>
            <person name="Bohlmann J."/>
            <person name="van Vuuren H.J."/>
            <person name="Jones S.J."/>
            <person name="Pretorius I.S."/>
            <person name="Schmidt S.A."/>
            <person name="Borneman A.R."/>
        </authorList>
    </citation>
    <scope>NUCLEOTIDE SEQUENCE [LARGE SCALE GENOMIC DNA]</scope>
    <source>
        <strain evidence="2">cv. Chardonnay</strain>
        <tissue evidence="1">Leaf</tissue>
    </source>
</reference>
<accession>A0A438FLT3</accession>
<gene>
    <name evidence="1" type="ORF">CK203_051359</name>
</gene>
<organism evidence="1 2">
    <name type="scientific">Vitis vinifera</name>
    <name type="common">Grape</name>
    <dbReference type="NCBI Taxonomy" id="29760"/>
    <lineage>
        <taxon>Eukaryota</taxon>
        <taxon>Viridiplantae</taxon>
        <taxon>Streptophyta</taxon>
        <taxon>Embryophyta</taxon>
        <taxon>Tracheophyta</taxon>
        <taxon>Spermatophyta</taxon>
        <taxon>Magnoliopsida</taxon>
        <taxon>eudicotyledons</taxon>
        <taxon>Gunneridae</taxon>
        <taxon>Pentapetalae</taxon>
        <taxon>rosids</taxon>
        <taxon>Vitales</taxon>
        <taxon>Vitaceae</taxon>
        <taxon>Viteae</taxon>
        <taxon>Vitis</taxon>
    </lineage>
</organism>
<sequence length="79" mass="9155">MTKEIWDAVTLSCSRSGIVDQLYYLKKQMLMLRKSFRQSSSSFHNKVFAFVRGEGGHKDIMLRKLENKLPKLDNFALAT</sequence>
<proteinExistence type="predicted"/>
<name>A0A438FLT3_VITVI</name>
<evidence type="ECO:0000313" key="2">
    <source>
        <dbReference type="Proteomes" id="UP000288805"/>
    </source>
</evidence>
<protein>
    <submittedName>
        <fullName evidence="1">Uncharacterized protein</fullName>
    </submittedName>
</protein>
<dbReference type="AlphaFoldDB" id="A0A438FLT3"/>
<evidence type="ECO:0000313" key="1">
    <source>
        <dbReference type="EMBL" id="RVW60975.1"/>
    </source>
</evidence>
<dbReference type="EMBL" id="QGNW01000844">
    <property type="protein sequence ID" value="RVW60975.1"/>
    <property type="molecule type" value="Genomic_DNA"/>
</dbReference>
<dbReference type="Proteomes" id="UP000288805">
    <property type="component" value="Unassembled WGS sequence"/>
</dbReference>
<comment type="caution">
    <text evidence="1">The sequence shown here is derived from an EMBL/GenBank/DDBJ whole genome shotgun (WGS) entry which is preliminary data.</text>
</comment>